<gene>
    <name evidence="11" type="ORF">G9H71_06505</name>
</gene>
<sequence length="658" mass="68324">MTGAALEGCTCGREAAEPGVSPAGDGGRVLDLAGLERLRDCGRHDGVASLAPVPQVSVVVPTRNEGANVVPLLDRLSAVLAGLGVEVVFVDDSDDETPARILEQGRRDDLDVRLVHRPEGERRGGLSGAVVAGLRTARAEWAVVMDGDLQHPPEVLPLLLQAADGTDVVVASRYSGDGSADGLAGAGRALVSGMSTRVASGMFPRRLQPVSDPMSGFFAVRRAAVDLDRLRPRGYKILLELVLRTPGLRISEVPFTFEARQAGESKASVREGLRFLWQLVLLRLAAVTVLAGGLKQVGGFLAVGLSGIVVNTLALTALTVAVPDLRYQVASAIATQVAIVWNFVLVDRFVFTGSERRSAQRFGRFWALNTVLIPLQVLVLTLLVDGAGLHYGPANVLMLGIVFVLRYVVSARWVFPAATAAPGRAPAPAHLAPSRAGQLWARPLVRAMVLVAATVGAFAQAALALPSGSLGWVVAAAWVPLAAVLVCHGVRRAAEIEDLQLDLIVTAVFLGSAVLMGWHWGAATAGAGALCALPVFSAGMVTLLFGVRALWRAWLPLLVGGLVASPLGQAVWEAAGPRHTPAEVAVAALLAGGLSALPLLSAAARSHRGGHPLTALGKGRLWPTVATAAAFGIATATVIAVAPDQPAAPAAATVEVPR</sequence>
<dbReference type="EMBL" id="JAANNP010000002">
    <property type="protein sequence ID" value="NHC13431.1"/>
    <property type="molecule type" value="Genomic_DNA"/>
</dbReference>
<keyword evidence="7 8" id="KW-0472">Membrane</keyword>
<dbReference type="InterPro" id="IPR039528">
    <property type="entry name" value="DPM1-like"/>
</dbReference>
<feature type="transmembrane region" description="Helical" evidence="8">
    <location>
        <begin position="584"/>
        <end position="600"/>
    </location>
</feature>
<keyword evidence="6 8" id="KW-1133">Transmembrane helix</keyword>
<feature type="transmembrane region" description="Helical" evidence="8">
    <location>
        <begin position="621"/>
        <end position="642"/>
    </location>
</feature>
<dbReference type="Pfam" id="PF04138">
    <property type="entry name" value="GtrA_DPMS_TM"/>
    <property type="match status" value="1"/>
</dbReference>
<dbReference type="InterPro" id="IPR001173">
    <property type="entry name" value="Glyco_trans_2-like"/>
</dbReference>
<evidence type="ECO:0000259" key="10">
    <source>
        <dbReference type="Pfam" id="PF04138"/>
    </source>
</evidence>
<evidence type="ECO:0000256" key="6">
    <source>
        <dbReference type="ARBA" id="ARBA00022989"/>
    </source>
</evidence>
<evidence type="ECO:0000256" key="8">
    <source>
        <dbReference type="SAM" id="Phobius"/>
    </source>
</evidence>
<dbReference type="Proteomes" id="UP000800981">
    <property type="component" value="Unassembled WGS sequence"/>
</dbReference>
<proteinExistence type="inferred from homology"/>
<feature type="transmembrane region" description="Helical" evidence="8">
    <location>
        <begin position="327"/>
        <end position="345"/>
    </location>
</feature>
<feature type="transmembrane region" description="Helical" evidence="8">
    <location>
        <begin position="275"/>
        <end position="294"/>
    </location>
</feature>
<dbReference type="PANTHER" id="PTHR43398">
    <property type="entry name" value="DOLICHOL-PHOSPHATE MANNOSYLTRANSFERASE SUBUNIT 1"/>
    <property type="match status" value="1"/>
</dbReference>
<keyword evidence="12" id="KW-1185">Reference proteome</keyword>
<dbReference type="SUPFAM" id="SSF53448">
    <property type="entry name" value="Nucleotide-diphospho-sugar transferases"/>
    <property type="match status" value="1"/>
</dbReference>
<comment type="caution">
    <text evidence="11">The sequence shown here is derived from an EMBL/GenBank/DDBJ whole genome shotgun (WGS) entry which is preliminary data.</text>
</comment>
<evidence type="ECO:0000313" key="12">
    <source>
        <dbReference type="Proteomes" id="UP000800981"/>
    </source>
</evidence>
<protein>
    <submittedName>
        <fullName evidence="11">Glycosyltransferase family 2 protein</fullName>
    </submittedName>
</protein>
<accession>A0ABX0GTG6</accession>
<dbReference type="Gene3D" id="3.90.550.10">
    <property type="entry name" value="Spore Coat Polysaccharide Biosynthesis Protein SpsA, Chain A"/>
    <property type="match status" value="1"/>
</dbReference>
<evidence type="ECO:0000256" key="4">
    <source>
        <dbReference type="ARBA" id="ARBA00022679"/>
    </source>
</evidence>
<evidence type="ECO:0000256" key="3">
    <source>
        <dbReference type="ARBA" id="ARBA00022676"/>
    </source>
</evidence>
<dbReference type="InterPro" id="IPR007267">
    <property type="entry name" value="GtrA_DPMS_TM"/>
</dbReference>
<evidence type="ECO:0000256" key="7">
    <source>
        <dbReference type="ARBA" id="ARBA00023136"/>
    </source>
</evidence>
<feature type="transmembrane region" description="Helical" evidence="8">
    <location>
        <begin position="469"/>
        <end position="487"/>
    </location>
</feature>
<feature type="transmembrane region" description="Helical" evidence="8">
    <location>
        <begin position="444"/>
        <end position="463"/>
    </location>
</feature>
<dbReference type="Pfam" id="PF00535">
    <property type="entry name" value="Glycos_transf_2"/>
    <property type="match status" value="1"/>
</dbReference>
<feature type="transmembrane region" description="Helical" evidence="8">
    <location>
        <begin position="390"/>
        <end position="409"/>
    </location>
</feature>
<feature type="transmembrane region" description="Helical" evidence="8">
    <location>
        <begin position="301"/>
        <end position="321"/>
    </location>
</feature>
<evidence type="ECO:0000256" key="2">
    <source>
        <dbReference type="ARBA" id="ARBA00006739"/>
    </source>
</evidence>
<dbReference type="InterPro" id="IPR029044">
    <property type="entry name" value="Nucleotide-diphossugar_trans"/>
</dbReference>
<evidence type="ECO:0000256" key="5">
    <source>
        <dbReference type="ARBA" id="ARBA00022692"/>
    </source>
</evidence>
<keyword evidence="4" id="KW-0808">Transferase</keyword>
<feature type="transmembrane region" description="Helical" evidence="8">
    <location>
        <begin position="526"/>
        <end position="547"/>
    </location>
</feature>
<keyword evidence="5 8" id="KW-0812">Transmembrane</keyword>
<evidence type="ECO:0000256" key="1">
    <source>
        <dbReference type="ARBA" id="ARBA00004141"/>
    </source>
</evidence>
<comment type="similarity">
    <text evidence="2">Belongs to the glycosyltransferase 2 family.</text>
</comment>
<feature type="domain" description="Glycosyltransferase 2-like" evidence="9">
    <location>
        <begin position="57"/>
        <end position="225"/>
    </location>
</feature>
<feature type="transmembrane region" description="Helical" evidence="8">
    <location>
        <begin position="365"/>
        <end position="384"/>
    </location>
</feature>
<dbReference type="CDD" id="cd06442">
    <property type="entry name" value="DPM1_like"/>
    <property type="match status" value="1"/>
</dbReference>
<name>A0ABX0GTG6_9ACTN</name>
<dbReference type="PANTHER" id="PTHR43398:SF1">
    <property type="entry name" value="DOLICHOL-PHOSPHATE MANNOSYLTRANSFERASE SUBUNIT 1"/>
    <property type="match status" value="1"/>
</dbReference>
<feature type="transmembrane region" description="Helical" evidence="8">
    <location>
        <begin position="554"/>
        <end position="572"/>
    </location>
</feature>
<evidence type="ECO:0000259" key="9">
    <source>
        <dbReference type="Pfam" id="PF00535"/>
    </source>
</evidence>
<feature type="domain" description="GtrA/DPMS transmembrane" evidence="10">
    <location>
        <begin position="300"/>
        <end position="415"/>
    </location>
</feature>
<organism evidence="11 12">
    <name type="scientific">Motilibacter deserti</name>
    <dbReference type="NCBI Taxonomy" id="2714956"/>
    <lineage>
        <taxon>Bacteria</taxon>
        <taxon>Bacillati</taxon>
        <taxon>Actinomycetota</taxon>
        <taxon>Actinomycetes</taxon>
        <taxon>Motilibacterales</taxon>
        <taxon>Motilibacteraceae</taxon>
        <taxon>Motilibacter</taxon>
    </lineage>
</organism>
<comment type="subcellular location">
    <subcellularLocation>
        <location evidence="1">Membrane</location>
        <topology evidence="1">Multi-pass membrane protein</topology>
    </subcellularLocation>
</comment>
<keyword evidence="3" id="KW-0328">Glycosyltransferase</keyword>
<reference evidence="11 12" key="1">
    <citation type="submission" date="2020-03" db="EMBL/GenBank/DDBJ databases">
        <title>Two novel Motilibacter sp.</title>
        <authorList>
            <person name="Liu S."/>
        </authorList>
    </citation>
    <scope>NUCLEOTIDE SEQUENCE [LARGE SCALE GENOMIC DNA]</scope>
    <source>
        <strain evidence="11 12">E257</strain>
    </source>
</reference>
<dbReference type="RefSeq" id="WP_166279823.1">
    <property type="nucleotide sequence ID" value="NZ_JAANNP010000002.1"/>
</dbReference>
<evidence type="ECO:0000313" key="11">
    <source>
        <dbReference type="EMBL" id="NHC13431.1"/>
    </source>
</evidence>
<feature type="transmembrane region" description="Helical" evidence="8">
    <location>
        <begin position="499"/>
        <end position="520"/>
    </location>
</feature>